<evidence type="ECO:0000256" key="1">
    <source>
        <dbReference type="SAM" id="Phobius"/>
    </source>
</evidence>
<dbReference type="InterPro" id="IPR046529">
    <property type="entry name" value="DUF6594"/>
</dbReference>
<evidence type="ECO:0000259" key="2">
    <source>
        <dbReference type="Pfam" id="PF20237"/>
    </source>
</evidence>
<dbReference type="PANTHER" id="PTHR34502">
    <property type="entry name" value="DUF6594 DOMAIN-CONTAINING PROTEIN-RELATED"/>
    <property type="match status" value="1"/>
</dbReference>
<dbReference type="EMBL" id="MU839827">
    <property type="protein sequence ID" value="KAK1761149.1"/>
    <property type="molecule type" value="Genomic_DNA"/>
</dbReference>
<gene>
    <name evidence="3" type="ORF">QBC47DRAFT_397123</name>
</gene>
<keyword evidence="1" id="KW-0812">Transmembrane</keyword>
<evidence type="ECO:0000313" key="4">
    <source>
        <dbReference type="Proteomes" id="UP001239445"/>
    </source>
</evidence>
<keyword evidence="4" id="KW-1185">Reference proteome</keyword>
<proteinExistence type="predicted"/>
<feature type="transmembrane region" description="Helical" evidence="1">
    <location>
        <begin position="241"/>
        <end position="260"/>
    </location>
</feature>
<organism evidence="3 4">
    <name type="scientific">Echria macrotheca</name>
    <dbReference type="NCBI Taxonomy" id="438768"/>
    <lineage>
        <taxon>Eukaryota</taxon>
        <taxon>Fungi</taxon>
        <taxon>Dikarya</taxon>
        <taxon>Ascomycota</taxon>
        <taxon>Pezizomycotina</taxon>
        <taxon>Sordariomycetes</taxon>
        <taxon>Sordariomycetidae</taxon>
        <taxon>Sordariales</taxon>
        <taxon>Schizotheciaceae</taxon>
        <taxon>Echria</taxon>
    </lineage>
</organism>
<dbReference type="AlphaFoldDB" id="A0AAJ0BQ92"/>
<reference evidence="3" key="1">
    <citation type="submission" date="2023-06" db="EMBL/GenBank/DDBJ databases">
        <title>Genome-scale phylogeny and comparative genomics of the fungal order Sordariales.</title>
        <authorList>
            <consortium name="Lawrence Berkeley National Laboratory"/>
            <person name="Hensen N."/>
            <person name="Bonometti L."/>
            <person name="Westerberg I."/>
            <person name="Brannstrom I.O."/>
            <person name="Guillou S."/>
            <person name="Cros-Aarteil S."/>
            <person name="Calhoun S."/>
            <person name="Haridas S."/>
            <person name="Kuo A."/>
            <person name="Mondo S."/>
            <person name="Pangilinan J."/>
            <person name="Riley R."/>
            <person name="Labutti K."/>
            <person name="Andreopoulos B."/>
            <person name="Lipzen A."/>
            <person name="Chen C."/>
            <person name="Yanf M."/>
            <person name="Daum C."/>
            <person name="Ng V."/>
            <person name="Clum A."/>
            <person name="Steindorff A."/>
            <person name="Ohm R."/>
            <person name="Martin F."/>
            <person name="Silar P."/>
            <person name="Natvig D."/>
            <person name="Lalanne C."/>
            <person name="Gautier V."/>
            <person name="Ament-Velasquez S.L."/>
            <person name="Kruys A."/>
            <person name="Hutchinson M.I."/>
            <person name="Powell A.J."/>
            <person name="Barry K."/>
            <person name="Miller A.N."/>
            <person name="Grigoriev I.V."/>
            <person name="Debuchy R."/>
            <person name="Gladieux P."/>
            <person name="Thoren M.H."/>
            <person name="Johannesson H."/>
        </authorList>
    </citation>
    <scope>NUCLEOTIDE SEQUENCE</scope>
    <source>
        <strain evidence="3">PSN4</strain>
    </source>
</reference>
<name>A0AAJ0BQ92_9PEZI</name>
<feature type="transmembrane region" description="Helical" evidence="1">
    <location>
        <begin position="267"/>
        <end position="285"/>
    </location>
</feature>
<dbReference type="Proteomes" id="UP001239445">
    <property type="component" value="Unassembled WGS sequence"/>
</dbReference>
<comment type="caution">
    <text evidence="3">The sequence shown here is derived from an EMBL/GenBank/DDBJ whole genome shotgun (WGS) entry which is preliminary data.</text>
</comment>
<keyword evidence="1" id="KW-0472">Membrane</keyword>
<evidence type="ECO:0000313" key="3">
    <source>
        <dbReference type="EMBL" id="KAK1761149.1"/>
    </source>
</evidence>
<dbReference type="Pfam" id="PF20237">
    <property type="entry name" value="DUF6594"/>
    <property type="match status" value="1"/>
</dbReference>
<accession>A0AAJ0BQ92</accession>
<feature type="domain" description="DUF6594" evidence="2">
    <location>
        <begin position="19"/>
        <end position="279"/>
    </location>
</feature>
<sequence>MSDYEKNLEAALTERIQGYDRLGRLMGELPEMAIFRRFGALSAEDILYRQAELVLLEETLRKQQRNDKESQHPDRERYARDWFTLQCSGDEDAPEGNDGSQLETILEIRGKLKDYHEALLRHRKVVELEWMTDPSRGNVFLAGLDRHIWDEPDIDDMVTLEPPSPESKFTTDLTIGLVQAYNKVLGRHIHKPGAKDHLRKTIRYSDKGIFRVLKTLCTIIACLLPVGGIAVLYVIDNMPARIGAVAGFTALFSITLSLLTSAPIHNVFAATSAFAAVLVVFVGTADLGRQPTNT</sequence>
<feature type="transmembrane region" description="Helical" evidence="1">
    <location>
        <begin position="212"/>
        <end position="235"/>
    </location>
</feature>
<keyword evidence="1" id="KW-1133">Transmembrane helix</keyword>
<dbReference type="PANTHER" id="PTHR34502:SF5">
    <property type="entry name" value="DUF6594 DOMAIN-CONTAINING PROTEIN"/>
    <property type="match status" value="1"/>
</dbReference>
<protein>
    <recommendedName>
        <fullName evidence="2">DUF6594 domain-containing protein</fullName>
    </recommendedName>
</protein>